<keyword evidence="2" id="KW-0547">Nucleotide-binding</keyword>
<keyword evidence="3 5" id="KW-0067">ATP-binding</keyword>
<dbReference type="GO" id="GO:0005524">
    <property type="term" value="F:ATP binding"/>
    <property type="evidence" value="ECO:0007669"/>
    <property type="project" value="UniProtKB-KW"/>
</dbReference>
<dbReference type="SMART" id="SM00382">
    <property type="entry name" value="AAA"/>
    <property type="match status" value="1"/>
</dbReference>
<evidence type="ECO:0000313" key="6">
    <source>
        <dbReference type="Proteomes" id="UP000576550"/>
    </source>
</evidence>
<dbReference type="InterPro" id="IPR015854">
    <property type="entry name" value="ABC_transpr_LolD-like"/>
</dbReference>
<dbReference type="InterPro" id="IPR003439">
    <property type="entry name" value="ABC_transporter-like_ATP-bd"/>
</dbReference>
<dbReference type="PANTHER" id="PTHR24220">
    <property type="entry name" value="IMPORT ATP-BINDING PROTEIN"/>
    <property type="match status" value="1"/>
</dbReference>
<evidence type="ECO:0000313" key="5">
    <source>
        <dbReference type="EMBL" id="HHX99361.1"/>
    </source>
</evidence>
<evidence type="ECO:0000259" key="4">
    <source>
        <dbReference type="PROSITE" id="PS50893"/>
    </source>
</evidence>
<accession>A0A832R8L0</accession>
<proteinExistence type="inferred from homology"/>
<evidence type="ECO:0000256" key="2">
    <source>
        <dbReference type="ARBA" id="ARBA00022741"/>
    </source>
</evidence>
<dbReference type="AlphaFoldDB" id="A0A832R8L0"/>
<dbReference type="PANTHER" id="PTHR24220:SF470">
    <property type="entry name" value="CELL DIVISION ATP-BINDING PROTEIN FTSE"/>
    <property type="match status" value="1"/>
</dbReference>
<dbReference type="GO" id="GO:0022857">
    <property type="term" value="F:transmembrane transporter activity"/>
    <property type="evidence" value="ECO:0007669"/>
    <property type="project" value="TreeGrafter"/>
</dbReference>
<dbReference type="Pfam" id="PF00005">
    <property type="entry name" value="ABC_tran"/>
    <property type="match status" value="1"/>
</dbReference>
<dbReference type="InterPro" id="IPR003593">
    <property type="entry name" value="AAA+_ATPase"/>
</dbReference>
<comment type="similarity">
    <text evidence="1">Belongs to the ABC transporter superfamily.</text>
</comment>
<evidence type="ECO:0000256" key="3">
    <source>
        <dbReference type="ARBA" id="ARBA00022840"/>
    </source>
</evidence>
<evidence type="ECO:0000256" key="1">
    <source>
        <dbReference type="ARBA" id="ARBA00005417"/>
    </source>
</evidence>
<sequence>MVIFDKVTKKYSDKITALEDVSFSLDKGEFSFLVGPSGAGKTTLLRLLIREELPTSGQIIFDKIDVPQLPNKLLPTYRQRLGIVFQDIKLLEGKTLEENINFALEILGKQEKEIKETTDYLLELVKLQDRRNLFPQQLSGGEQQRGAIARALANNPDFLVADEPTGNLDPDSSFQILDILNSINKAGTTVMVITHDREMVNKMKTRVIRMEEGKIVSDSKGNYDTLKKPKEKVEKPEVKKIDPNIKIGDEANEGLEKKANKVKYDKDMDGLDKEVLEKLLNAQITTINLIFNLTEEDLDNLDIKGAQRDKLEDFLTEYLNKKQKK</sequence>
<comment type="caution">
    <text evidence="5">The sequence shown here is derived from an EMBL/GenBank/DDBJ whole genome shotgun (WGS) entry which is preliminary data.</text>
</comment>
<protein>
    <submittedName>
        <fullName evidence="5">ATP-binding cassette domain-containing protein</fullName>
    </submittedName>
</protein>
<dbReference type="GO" id="GO:0016887">
    <property type="term" value="F:ATP hydrolysis activity"/>
    <property type="evidence" value="ECO:0007669"/>
    <property type="project" value="InterPro"/>
</dbReference>
<dbReference type="GO" id="GO:0005886">
    <property type="term" value="C:plasma membrane"/>
    <property type="evidence" value="ECO:0007669"/>
    <property type="project" value="TreeGrafter"/>
</dbReference>
<dbReference type="InterPro" id="IPR027417">
    <property type="entry name" value="P-loop_NTPase"/>
</dbReference>
<reference evidence="5 6" key="1">
    <citation type="journal article" date="2020" name="Biotechnol. Biofuels">
        <title>New insights from the biogas microbiome by comprehensive genome-resolved metagenomics of nearly 1600 species originating from multiple anaerobic digesters.</title>
        <authorList>
            <person name="Campanaro S."/>
            <person name="Treu L."/>
            <person name="Rodriguez-R L.M."/>
            <person name="Kovalovszki A."/>
            <person name="Ziels R.M."/>
            <person name="Maus I."/>
            <person name="Zhu X."/>
            <person name="Kougias P.G."/>
            <person name="Basile A."/>
            <person name="Luo G."/>
            <person name="Schluter A."/>
            <person name="Konstantinidis K.T."/>
            <person name="Angelidaki I."/>
        </authorList>
    </citation>
    <scope>NUCLEOTIDE SEQUENCE [LARGE SCALE GENOMIC DNA]</scope>
    <source>
        <strain evidence="5">AS05jafATM_89</strain>
    </source>
</reference>
<feature type="domain" description="ABC transporter" evidence="4">
    <location>
        <begin position="2"/>
        <end position="237"/>
    </location>
</feature>
<dbReference type="EMBL" id="DUTP01000003">
    <property type="protein sequence ID" value="HHX99361.1"/>
    <property type="molecule type" value="Genomic_DNA"/>
</dbReference>
<dbReference type="Proteomes" id="UP000576550">
    <property type="component" value="Unassembled WGS sequence"/>
</dbReference>
<gene>
    <name evidence="5" type="ORF">GX533_01605</name>
</gene>
<dbReference type="FunFam" id="3.40.50.300:FF:000056">
    <property type="entry name" value="Cell division ATP-binding protein FtsE"/>
    <property type="match status" value="1"/>
</dbReference>
<dbReference type="SUPFAM" id="SSF52540">
    <property type="entry name" value="P-loop containing nucleoside triphosphate hydrolases"/>
    <property type="match status" value="1"/>
</dbReference>
<name>A0A832R8L0_9BACT</name>
<dbReference type="Gene3D" id="3.40.50.300">
    <property type="entry name" value="P-loop containing nucleotide triphosphate hydrolases"/>
    <property type="match status" value="1"/>
</dbReference>
<organism evidence="5 6">
    <name type="scientific">Candidatus Dojkabacteria bacterium</name>
    <dbReference type="NCBI Taxonomy" id="2099670"/>
    <lineage>
        <taxon>Bacteria</taxon>
        <taxon>Candidatus Dojkabacteria</taxon>
    </lineage>
</organism>
<dbReference type="PROSITE" id="PS50893">
    <property type="entry name" value="ABC_TRANSPORTER_2"/>
    <property type="match status" value="1"/>
</dbReference>